<sequence>MKKTRWVKGIACTAALSLVLAGCGGNANSGDSAESSAKGSAKEVKITLLNSKSEIQTQLEEAAKTFHQDHPDITLEIMAAPNGTSPFEKASTLYASGNPPTMMMLDTADVEKFKDRILDLSGEKWNADAVENATSYTTYDGKNYGFPFSIEGYGFIYNKKVLDQAVGGTFDPSTVQTTADLEKLFKQIEASGKKALIISPMDWSLGAHFLPLAYAGQSKDMAEVDKFIESLKAGSVDLAQNKVFNGLMDTFDIMMKYNIDQKSPLSGAYERGGEMLGKGEVGLWFQGNWAWPQIQSFDTTSGAYAFLPVPISNNPSDYGNQEISSAVSKRIVIDKEESTPEQQEAAKAFLNWIVYEQNGQDFLVNKASIIPAFKNITLPAADPLGKSIQDYIAKGKSEPSMSLMPADHWSVVGASMQKYLSGAGDRAALAKEIGDYWKNLK</sequence>
<keyword evidence="6" id="KW-1185">Reference proteome</keyword>
<dbReference type="GO" id="GO:0055052">
    <property type="term" value="C:ATP-binding cassette (ABC) transporter complex, substrate-binding subunit-containing"/>
    <property type="evidence" value="ECO:0007669"/>
    <property type="project" value="TreeGrafter"/>
</dbReference>
<dbReference type="PANTHER" id="PTHR30061:SF50">
    <property type="entry name" value="MALTOSE_MALTODEXTRIN-BINDING PERIPLASMIC PROTEIN"/>
    <property type="match status" value="1"/>
</dbReference>
<keyword evidence="3 4" id="KW-0732">Signal</keyword>
<dbReference type="STRING" id="169760.PSTEL_23590"/>
<dbReference type="PANTHER" id="PTHR30061">
    <property type="entry name" value="MALTOSE-BINDING PERIPLASMIC PROTEIN"/>
    <property type="match status" value="1"/>
</dbReference>
<feature type="signal peptide" evidence="4">
    <location>
        <begin position="1"/>
        <end position="21"/>
    </location>
</feature>
<keyword evidence="2" id="KW-0813">Transport</keyword>
<evidence type="ECO:0000256" key="3">
    <source>
        <dbReference type="ARBA" id="ARBA00022729"/>
    </source>
</evidence>
<evidence type="ECO:0000256" key="1">
    <source>
        <dbReference type="ARBA" id="ARBA00008520"/>
    </source>
</evidence>
<evidence type="ECO:0000313" key="5">
    <source>
        <dbReference type="EMBL" id="AIQ65648.1"/>
    </source>
</evidence>
<proteinExistence type="inferred from homology"/>
<organism evidence="5 6">
    <name type="scientific">Paenibacillus stellifer</name>
    <dbReference type="NCBI Taxonomy" id="169760"/>
    <lineage>
        <taxon>Bacteria</taxon>
        <taxon>Bacillati</taxon>
        <taxon>Bacillota</taxon>
        <taxon>Bacilli</taxon>
        <taxon>Bacillales</taxon>
        <taxon>Paenibacillaceae</taxon>
        <taxon>Paenibacillus</taxon>
    </lineage>
</organism>
<dbReference type="KEGG" id="pste:PSTEL_23590"/>
<evidence type="ECO:0000256" key="4">
    <source>
        <dbReference type="SAM" id="SignalP"/>
    </source>
</evidence>
<comment type="similarity">
    <text evidence="1">Belongs to the bacterial solute-binding protein 1 family.</text>
</comment>
<evidence type="ECO:0000313" key="6">
    <source>
        <dbReference type="Proteomes" id="UP000029507"/>
    </source>
</evidence>
<dbReference type="AlphaFoldDB" id="A0A089M2B4"/>
<evidence type="ECO:0000256" key="2">
    <source>
        <dbReference type="ARBA" id="ARBA00022448"/>
    </source>
</evidence>
<feature type="chain" id="PRO_5039395783" evidence="4">
    <location>
        <begin position="22"/>
        <end position="441"/>
    </location>
</feature>
<dbReference type="OrthoDB" id="9763054at2"/>
<name>A0A089M2B4_9BACL</name>
<reference evidence="5 6" key="1">
    <citation type="submission" date="2014-08" db="EMBL/GenBank/DDBJ databases">
        <title>Comparative genomics of the Paenibacillus odorifer group.</title>
        <authorList>
            <person name="den Bakker H.C."/>
            <person name="Tsai Y.-C."/>
            <person name="Martin N."/>
            <person name="Korlach J."/>
            <person name="Wiedmann M."/>
        </authorList>
    </citation>
    <scope>NUCLEOTIDE SEQUENCE [LARGE SCALE GENOMIC DNA]</scope>
    <source>
        <strain evidence="5 6">DSM 14472</strain>
    </source>
</reference>
<dbReference type="Gene3D" id="3.40.190.10">
    <property type="entry name" value="Periplasmic binding protein-like II"/>
    <property type="match status" value="2"/>
</dbReference>
<dbReference type="InterPro" id="IPR006059">
    <property type="entry name" value="SBP"/>
</dbReference>
<gene>
    <name evidence="5" type="ORF">PSTEL_23590</name>
</gene>
<dbReference type="PROSITE" id="PS51257">
    <property type="entry name" value="PROKAR_LIPOPROTEIN"/>
    <property type="match status" value="1"/>
</dbReference>
<dbReference type="Proteomes" id="UP000029507">
    <property type="component" value="Chromosome"/>
</dbReference>
<accession>A0A089M2B4</accession>
<dbReference type="RefSeq" id="WP_038698888.1">
    <property type="nucleotide sequence ID" value="NZ_CP009286.1"/>
</dbReference>
<dbReference type="GO" id="GO:1901982">
    <property type="term" value="F:maltose binding"/>
    <property type="evidence" value="ECO:0007669"/>
    <property type="project" value="TreeGrafter"/>
</dbReference>
<dbReference type="GO" id="GO:0042956">
    <property type="term" value="P:maltodextrin transmembrane transport"/>
    <property type="evidence" value="ECO:0007669"/>
    <property type="project" value="TreeGrafter"/>
</dbReference>
<dbReference type="GO" id="GO:0015768">
    <property type="term" value="P:maltose transport"/>
    <property type="evidence" value="ECO:0007669"/>
    <property type="project" value="TreeGrafter"/>
</dbReference>
<dbReference type="EMBL" id="CP009286">
    <property type="protein sequence ID" value="AIQ65648.1"/>
    <property type="molecule type" value="Genomic_DNA"/>
</dbReference>
<dbReference type="SUPFAM" id="SSF53850">
    <property type="entry name" value="Periplasmic binding protein-like II"/>
    <property type="match status" value="1"/>
</dbReference>
<dbReference type="HOGENOM" id="CLU_031285_12_3_9"/>
<dbReference type="Pfam" id="PF13416">
    <property type="entry name" value="SBP_bac_8"/>
    <property type="match status" value="1"/>
</dbReference>
<protein>
    <submittedName>
        <fullName evidence="5">ABC transporter substrate-binding protein</fullName>
    </submittedName>
</protein>